<dbReference type="SUPFAM" id="SSF103481">
    <property type="entry name" value="Multidrug resistance efflux transporter EmrE"/>
    <property type="match status" value="2"/>
</dbReference>
<dbReference type="RefSeq" id="WP_354547654.1">
    <property type="nucleotide sequence ID" value="NZ_JBEPSD010000001.1"/>
</dbReference>
<evidence type="ECO:0000313" key="9">
    <source>
        <dbReference type="Proteomes" id="UP001549251"/>
    </source>
</evidence>
<accession>A0ABV2PV00</accession>
<gene>
    <name evidence="8" type="ORF">ABIE04_001187</name>
</gene>
<dbReference type="Proteomes" id="UP001549251">
    <property type="component" value="Unassembled WGS sequence"/>
</dbReference>
<feature type="transmembrane region" description="Helical" evidence="6">
    <location>
        <begin position="46"/>
        <end position="65"/>
    </location>
</feature>
<feature type="transmembrane region" description="Helical" evidence="6">
    <location>
        <begin position="131"/>
        <end position="148"/>
    </location>
</feature>
<feature type="transmembrane region" description="Helical" evidence="6">
    <location>
        <begin position="279"/>
        <end position="297"/>
    </location>
</feature>
<feature type="transmembrane region" description="Helical" evidence="6">
    <location>
        <begin position="77"/>
        <end position="99"/>
    </location>
</feature>
<proteinExistence type="inferred from homology"/>
<feature type="transmembrane region" description="Helical" evidence="6">
    <location>
        <begin position="192"/>
        <end position="211"/>
    </location>
</feature>
<dbReference type="PANTHER" id="PTHR32322">
    <property type="entry name" value="INNER MEMBRANE TRANSPORTER"/>
    <property type="match status" value="1"/>
</dbReference>
<evidence type="ECO:0000256" key="6">
    <source>
        <dbReference type="SAM" id="Phobius"/>
    </source>
</evidence>
<evidence type="ECO:0000313" key="8">
    <source>
        <dbReference type="EMBL" id="MET4568860.1"/>
    </source>
</evidence>
<comment type="similarity">
    <text evidence="2">Belongs to the EamA transporter family.</text>
</comment>
<protein>
    <submittedName>
        <fullName evidence="8">Drug/metabolite transporter (DMT)-like permease</fullName>
    </submittedName>
</protein>
<organism evidence="8 9">
    <name type="scientific">Rhodanobacter soli</name>
    <dbReference type="NCBI Taxonomy" id="590609"/>
    <lineage>
        <taxon>Bacteria</taxon>
        <taxon>Pseudomonadati</taxon>
        <taxon>Pseudomonadota</taxon>
        <taxon>Gammaproteobacteria</taxon>
        <taxon>Lysobacterales</taxon>
        <taxon>Rhodanobacteraceae</taxon>
        <taxon>Rhodanobacter</taxon>
    </lineage>
</organism>
<feature type="transmembrane region" description="Helical" evidence="6">
    <location>
        <begin position="252"/>
        <end position="273"/>
    </location>
</feature>
<evidence type="ECO:0000256" key="5">
    <source>
        <dbReference type="ARBA" id="ARBA00023136"/>
    </source>
</evidence>
<evidence type="ECO:0000256" key="1">
    <source>
        <dbReference type="ARBA" id="ARBA00004141"/>
    </source>
</evidence>
<keyword evidence="5 6" id="KW-0472">Membrane</keyword>
<reference evidence="8 9" key="1">
    <citation type="submission" date="2024-06" db="EMBL/GenBank/DDBJ databases">
        <title>Sorghum-associated microbial communities from plants grown in Nebraska, USA.</title>
        <authorList>
            <person name="Schachtman D."/>
        </authorList>
    </citation>
    <scope>NUCLEOTIDE SEQUENCE [LARGE SCALE GENOMIC DNA]</scope>
    <source>
        <strain evidence="8 9">1757</strain>
    </source>
</reference>
<dbReference type="InterPro" id="IPR050638">
    <property type="entry name" value="AA-Vitamin_Transporters"/>
</dbReference>
<feature type="transmembrane region" description="Helical" evidence="6">
    <location>
        <begin position="223"/>
        <end position="245"/>
    </location>
</feature>
<keyword evidence="9" id="KW-1185">Reference proteome</keyword>
<feature type="domain" description="EamA" evidence="7">
    <location>
        <begin position="163"/>
        <end position="296"/>
    </location>
</feature>
<feature type="transmembrane region" description="Helical" evidence="6">
    <location>
        <begin position="105"/>
        <end position="126"/>
    </location>
</feature>
<evidence type="ECO:0000259" key="7">
    <source>
        <dbReference type="Pfam" id="PF00892"/>
    </source>
</evidence>
<evidence type="ECO:0000256" key="3">
    <source>
        <dbReference type="ARBA" id="ARBA00022692"/>
    </source>
</evidence>
<feature type="transmembrane region" description="Helical" evidence="6">
    <location>
        <begin position="17"/>
        <end position="34"/>
    </location>
</feature>
<feature type="domain" description="EamA" evidence="7">
    <location>
        <begin position="16"/>
        <end position="145"/>
    </location>
</feature>
<name>A0ABV2PV00_9GAMM</name>
<dbReference type="InterPro" id="IPR000620">
    <property type="entry name" value="EamA_dom"/>
</dbReference>
<dbReference type="EMBL" id="JBEPSD010000001">
    <property type="protein sequence ID" value="MET4568860.1"/>
    <property type="molecule type" value="Genomic_DNA"/>
</dbReference>
<comment type="caution">
    <text evidence="8">The sequence shown here is derived from an EMBL/GenBank/DDBJ whole genome shotgun (WGS) entry which is preliminary data.</text>
</comment>
<keyword evidence="3 6" id="KW-0812">Transmembrane</keyword>
<sequence length="312" mass="33354">MSASMIAAGATPRRRPWLTYAVATVVLWGVWGALSPLSSEHGFPETLVYCVWAMTMIPPALYILWRSGWVLERSPRAVIYGLTIGMLGAGGQMLLFHTLTIGPAYFVFPIISLSPVVTIVLSFLLLRERTGWTGTLGIVLALVALPMLDLSFGHGATGGLGWFLQSLLIMLAWGVQAYFMRLANHTVRAESIFFYMTLGALLLAPVALAMTDWTQPINTGLDGPWMTAAIQVLNAIGALTLVYAFRYGKAIVVAPLTNAGAPLVTAALALIFASVVPGPLKVLGLILALVASLLLVLEPERDPATPTPTPLS</sequence>
<keyword evidence="4 6" id="KW-1133">Transmembrane helix</keyword>
<dbReference type="PANTHER" id="PTHR32322:SF2">
    <property type="entry name" value="EAMA DOMAIN-CONTAINING PROTEIN"/>
    <property type="match status" value="1"/>
</dbReference>
<evidence type="ECO:0000256" key="4">
    <source>
        <dbReference type="ARBA" id="ARBA00022989"/>
    </source>
</evidence>
<comment type="subcellular location">
    <subcellularLocation>
        <location evidence="1">Membrane</location>
        <topology evidence="1">Multi-pass membrane protein</topology>
    </subcellularLocation>
</comment>
<dbReference type="InterPro" id="IPR037185">
    <property type="entry name" value="EmrE-like"/>
</dbReference>
<feature type="transmembrane region" description="Helical" evidence="6">
    <location>
        <begin position="160"/>
        <end position="180"/>
    </location>
</feature>
<dbReference type="Pfam" id="PF00892">
    <property type="entry name" value="EamA"/>
    <property type="match status" value="2"/>
</dbReference>
<evidence type="ECO:0000256" key="2">
    <source>
        <dbReference type="ARBA" id="ARBA00007362"/>
    </source>
</evidence>